<organism evidence="2 3">
    <name type="scientific">Trifolium pratense</name>
    <name type="common">Red clover</name>
    <dbReference type="NCBI Taxonomy" id="57577"/>
    <lineage>
        <taxon>Eukaryota</taxon>
        <taxon>Viridiplantae</taxon>
        <taxon>Streptophyta</taxon>
        <taxon>Embryophyta</taxon>
        <taxon>Tracheophyta</taxon>
        <taxon>Spermatophyta</taxon>
        <taxon>Magnoliopsida</taxon>
        <taxon>eudicotyledons</taxon>
        <taxon>Gunneridae</taxon>
        <taxon>Pentapetalae</taxon>
        <taxon>rosids</taxon>
        <taxon>fabids</taxon>
        <taxon>Fabales</taxon>
        <taxon>Fabaceae</taxon>
        <taxon>Papilionoideae</taxon>
        <taxon>50 kb inversion clade</taxon>
        <taxon>NPAAA clade</taxon>
        <taxon>Hologalegina</taxon>
        <taxon>IRL clade</taxon>
        <taxon>Trifolieae</taxon>
        <taxon>Trifolium</taxon>
    </lineage>
</organism>
<sequence length="75" mass="8589">MEAMKGCHDNKGSRRLEEEQEEDCNKDLEAAKTRGVVANDVVTETELNKIRLVRAFVEKHDPSSKVPKYYLTSSY</sequence>
<accession>A0A2K3K608</accession>
<protein>
    <submittedName>
        <fullName evidence="2">Uncharacterized protein</fullName>
    </submittedName>
</protein>
<comment type="caution">
    <text evidence="2">The sequence shown here is derived from an EMBL/GenBank/DDBJ whole genome shotgun (WGS) entry which is preliminary data.</text>
</comment>
<proteinExistence type="predicted"/>
<evidence type="ECO:0000313" key="2">
    <source>
        <dbReference type="EMBL" id="PNX61712.1"/>
    </source>
</evidence>
<gene>
    <name evidence="2" type="ORF">L195_g052597</name>
</gene>
<dbReference type="Proteomes" id="UP000236291">
    <property type="component" value="Unassembled WGS sequence"/>
</dbReference>
<evidence type="ECO:0000256" key="1">
    <source>
        <dbReference type="SAM" id="MobiDB-lite"/>
    </source>
</evidence>
<dbReference type="ExpressionAtlas" id="A0A2K3K608">
    <property type="expression patterns" value="baseline"/>
</dbReference>
<dbReference type="AlphaFoldDB" id="A0A2K3K608"/>
<name>A0A2K3K608_TRIPR</name>
<evidence type="ECO:0000313" key="3">
    <source>
        <dbReference type="Proteomes" id="UP000236291"/>
    </source>
</evidence>
<reference evidence="2 3" key="1">
    <citation type="journal article" date="2014" name="Am. J. Bot.">
        <title>Genome assembly and annotation for red clover (Trifolium pratense; Fabaceae).</title>
        <authorList>
            <person name="Istvanek J."/>
            <person name="Jaros M."/>
            <person name="Krenek A."/>
            <person name="Repkova J."/>
        </authorList>
    </citation>
    <scope>NUCLEOTIDE SEQUENCE [LARGE SCALE GENOMIC DNA]</scope>
    <source>
        <strain evidence="3">cv. Tatra</strain>
        <tissue evidence="2">Young leaves</tissue>
    </source>
</reference>
<dbReference type="EMBL" id="ASHM01085948">
    <property type="protein sequence ID" value="PNX61712.1"/>
    <property type="molecule type" value="Genomic_DNA"/>
</dbReference>
<reference evidence="2 3" key="2">
    <citation type="journal article" date="2017" name="Front. Plant Sci.">
        <title>Gene Classification and Mining of Molecular Markers Useful in Red Clover (Trifolium pratense) Breeding.</title>
        <authorList>
            <person name="Istvanek J."/>
            <person name="Dluhosova J."/>
            <person name="Dluhos P."/>
            <person name="Patkova L."/>
            <person name="Nedelnik J."/>
            <person name="Repkova J."/>
        </authorList>
    </citation>
    <scope>NUCLEOTIDE SEQUENCE [LARGE SCALE GENOMIC DNA]</scope>
    <source>
        <strain evidence="3">cv. Tatra</strain>
        <tissue evidence="2">Young leaves</tissue>
    </source>
</reference>
<feature type="region of interest" description="Disordered" evidence="1">
    <location>
        <begin position="1"/>
        <end position="23"/>
    </location>
</feature>